<dbReference type="PhylomeDB" id="A0A0G4FU97"/>
<protein>
    <recommendedName>
        <fullName evidence="3">Plastid lipid-associated protein/fibrillin conserved domain-containing protein</fullName>
    </recommendedName>
</protein>
<dbReference type="Pfam" id="PF04755">
    <property type="entry name" value="PAP_fibrillin"/>
    <property type="match status" value="1"/>
</dbReference>
<comment type="subcellular location">
    <subcellularLocation>
        <location evidence="1">Plastid</location>
    </subcellularLocation>
</comment>
<name>A0A0G4FU97_VITBC</name>
<gene>
    <name evidence="4" type="ORF">Vbra_16186</name>
</gene>
<dbReference type="PANTHER" id="PTHR31906">
    <property type="entry name" value="PLASTID-LIPID-ASSOCIATED PROTEIN 4, CHLOROPLASTIC-RELATED"/>
    <property type="match status" value="1"/>
</dbReference>
<reference evidence="4 5" key="1">
    <citation type="submission" date="2014-11" db="EMBL/GenBank/DDBJ databases">
        <authorList>
            <person name="Zhu J."/>
            <person name="Qi W."/>
            <person name="Song R."/>
        </authorList>
    </citation>
    <scope>NUCLEOTIDE SEQUENCE [LARGE SCALE GENOMIC DNA]</scope>
</reference>
<dbReference type="OMA" id="VIWELEM"/>
<evidence type="ECO:0000313" key="4">
    <source>
        <dbReference type="EMBL" id="CEM18277.1"/>
    </source>
</evidence>
<evidence type="ECO:0000259" key="3">
    <source>
        <dbReference type="Pfam" id="PF04755"/>
    </source>
</evidence>
<dbReference type="InterPro" id="IPR006843">
    <property type="entry name" value="PAP/fibrillin_dom"/>
</dbReference>
<dbReference type="Proteomes" id="UP000041254">
    <property type="component" value="Unassembled WGS sequence"/>
</dbReference>
<evidence type="ECO:0000256" key="1">
    <source>
        <dbReference type="ARBA" id="ARBA00004474"/>
    </source>
</evidence>
<organism evidence="4 5">
    <name type="scientific">Vitrella brassicaformis (strain CCMP3155)</name>
    <dbReference type="NCBI Taxonomy" id="1169540"/>
    <lineage>
        <taxon>Eukaryota</taxon>
        <taxon>Sar</taxon>
        <taxon>Alveolata</taxon>
        <taxon>Colpodellida</taxon>
        <taxon>Vitrellaceae</taxon>
        <taxon>Vitrella</taxon>
    </lineage>
</organism>
<dbReference type="VEuPathDB" id="CryptoDB:Vbra_16186"/>
<evidence type="ECO:0000256" key="2">
    <source>
        <dbReference type="ARBA" id="ARBA00022640"/>
    </source>
</evidence>
<sequence>MTVRLPSAAVQEDVALSGGAVSAPESNPLEDLKIELLESAAASGRGQFALEGASRATFDSILADLEALNPTPAPATSPLLKGTWRLVYASEDVTRSSPFFWAFRKALEGIRDPLRTFGSDQLAESLFGLTDRLPFKSIGESRQRIEGSPMPNQRFRPERLTNQVRVGVFGLGESKMTTECSVAPQEGPEARDDVLNVTIEKTKVLDSTISRLLPFLDGDSAYESKSSLENIKQGSSVVEKRISFLDEDLRIVRNDRDGHVFAYWRVYES</sequence>
<dbReference type="AlphaFoldDB" id="A0A0G4FU97"/>
<evidence type="ECO:0000313" key="5">
    <source>
        <dbReference type="Proteomes" id="UP000041254"/>
    </source>
</evidence>
<proteinExistence type="predicted"/>
<dbReference type="InParanoid" id="A0A0G4FU97"/>
<dbReference type="GO" id="GO:0009536">
    <property type="term" value="C:plastid"/>
    <property type="evidence" value="ECO:0007669"/>
    <property type="project" value="UniProtKB-SubCell"/>
</dbReference>
<dbReference type="InterPro" id="IPR039633">
    <property type="entry name" value="PAP"/>
</dbReference>
<keyword evidence="2" id="KW-0934">Plastid</keyword>
<accession>A0A0G4FU97</accession>
<feature type="domain" description="Plastid lipid-associated protein/fibrillin conserved" evidence="3">
    <location>
        <begin position="31"/>
        <end position="95"/>
    </location>
</feature>
<keyword evidence="5" id="KW-1185">Reference proteome</keyword>
<dbReference type="OrthoDB" id="203682at2759"/>
<dbReference type="EMBL" id="CDMY01000499">
    <property type="protein sequence ID" value="CEM18277.1"/>
    <property type="molecule type" value="Genomic_DNA"/>
</dbReference>